<evidence type="ECO:0000313" key="1">
    <source>
        <dbReference type="EMBL" id="NRS93931.1"/>
    </source>
</evidence>
<proteinExistence type="predicted"/>
<dbReference type="Proteomes" id="UP000610746">
    <property type="component" value="Unassembled WGS sequence"/>
</dbReference>
<dbReference type="EMBL" id="JABSNO010000032">
    <property type="protein sequence ID" value="NRS93931.1"/>
    <property type="molecule type" value="Genomic_DNA"/>
</dbReference>
<protein>
    <submittedName>
        <fullName evidence="1">Uncharacterized protein</fullName>
    </submittedName>
</protein>
<name>A0A8J8K9R2_9FLAO</name>
<comment type="caution">
    <text evidence="1">The sequence shown here is derived from an EMBL/GenBank/DDBJ whole genome shotgun (WGS) entry which is preliminary data.</text>
</comment>
<keyword evidence="2" id="KW-1185">Reference proteome</keyword>
<dbReference type="AlphaFoldDB" id="A0A8J8K9R2"/>
<accession>A0A8J8K9R2</accession>
<dbReference type="RefSeq" id="WP_173780469.1">
    <property type="nucleotide sequence ID" value="NZ_JABSNO010000032.1"/>
</dbReference>
<organism evidence="1 2">
    <name type="scientific">Frigoriflavimonas asaccharolytica</name>
    <dbReference type="NCBI Taxonomy" id="2735899"/>
    <lineage>
        <taxon>Bacteria</taxon>
        <taxon>Pseudomonadati</taxon>
        <taxon>Bacteroidota</taxon>
        <taxon>Flavobacteriia</taxon>
        <taxon>Flavobacteriales</taxon>
        <taxon>Weeksellaceae</taxon>
        <taxon>Frigoriflavimonas</taxon>
    </lineage>
</organism>
<reference evidence="1" key="1">
    <citation type="submission" date="2020-05" db="EMBL/GenBank/DDBJ databases">
        <title>Genomic Encyclopedia of Type Strains, Phase IV (KMG-V): Genome sequencing to study the core and pangenomes of soil and plant-associated prokaryotes.</title>
        <authorList>
            <person name="Whitman W."/>
        </authorList>
    </citation>
    <scope>NUCLEOTIDE SEQUENCE</scope>
    <source>
        <strain evidence="1">16F</strain>
    </source>
</reference>
<gene>
    <name evidence="1" type="ORF">HNQ03_003023</name>
</gene>
<sequence>MIDETLNNTDVKCILQKISGDTNLSDNKITLPANPANDNLFQKMLRKFNGTNAPSIAFKGENLGTNYLGQTRSFDNGNILEIVINTNNTSNLFNEATLIHELLHAFMLNDLKNWHMLQWDPATGVPTLAYNLPTICENNDFNSNIPEEHLAAVICMHIKKIMNLQTGEIHPYWMEEIFGLPYFDTQTYADALANFLHQNHDWNNETQGWQTNMANQFGFNWKYEVSEYATMTALMKTNYFHNWLNTKDIANFPLQVNDRYKNFPYYTQNFIPKGSFDLSVLIPAKDSCN</sequence>
<evidence type="ECO:0000313" key="2">
    <source>
        <dbReference type="Proteomes" id="UP000610746"/>
    </source>
</evidence>